<evidence type="ECO:0000256" key="4">
    <source>
        <dbReference type="ARBA" id="ARBA00023163"/>
    </source>
</evidence>
<dbReference type="OrthoDB" id="5293507at2"/>
<evidence type="ECO:0000313" key="7">
    <source>
        <dbReference type="EMBL" id="OWW21211.1"/>
    </source>
</evidence>
<keyword evidence="8" id="KW-1185">Reference proteome</keyword>
<dbReference type="InterPro" id="IPR036271">
    <property type="entry name" value="Tet_transcr_reg_TetR-rel_C_sf"/>
</dbReference>
<feature type="DNA-binding region" description="H-T-H motif" evidence="5">
    <location>
        <begin position="27"/>
        <end position="46"/>
    </location>
</feature>
<dbReference type="Proteomes" id="UP000197535">
    <property type="component" value="Unassembled WGS sequence"/>
</dbReference>
<evidence type="ECO:0000256" key="3">
    <source>
        <dbReference type="ARBA" id="ARBA00023125"/>
    </source>
</evidence>
<dbReference type="PROSITE" id="PS01081">
    <property type="entry name" value="HTH_TETR_1"/>
    <property type="match status" value="1"/>
</dbReference>
<dbReference type="PANTHER" id="PTHR47506:SF3">
    <property type="entry name" value="HTH-TYPE TRANSCRIPTIONAL REGULATOR LMRA"/>
    <property type="match status" value="1"/>
</dbReference>
<dbReference type="SUPFAM" id="SSF46689">
    <property type="entry name" value="Homeodomain-like"/>
    <property type="match status" value="1"/>
</dbReference>
<protein>
    <recommendedName>
        <fullName evidence="6">HTH tetR-type domain-containing protein</fullName>
    </recommendedName>
</protein>
<evidence type="ECO:0000313" key="8">
    <source>
        <dbReference type="Proteomes" id="UP000197535"/>
    </source>
</evidence>
<dbReference type="Pfam" id="PF00440">
    <property type="entry name" value="TetR_N"/>
    <property type="match status" value="1"/>
</dbReference>
<dbReference type="SUPFAM" id="SSF48498">
    <property type="entry name" value="Tetracyclin repressor-like, C-terminal domain"/>
    <property type="match status" value="1"/>
</dbReference>
<dbReference type="InterPro" id="IPR023772">
    <property type="entry name" value="DNA-bd_HTH_TetR-type_CS"/>
</dbReference>
<sequence length="189" mass="21500">MTKIIDKQQLADQAANLFRMKGYTATSIDDIAKACGITKGSIYHHFSSKEDVALAALELVHDYYREHIFSIINSRTSPTSADLKAFNQAVERFFLQHRHGCLLANLSLEVGATYEPFKEKIRHYFDDWTSCYVRVFSTFHAPKKARALAEDAVAIVQGCILMSRIRGNLESLQRQHAQLLQYCEAMEAH</sequence>
<dbReference type="InterPro" id="IPR054156">
    <property type="entry name" value="YxaF_TetR_C"/>
</dbReference>
<name>A0A254TEZ7_9BURK</name>
<dbReference type="AlphaFoldDB" id="A0A254TEZ7"/>
<feature type="domain" description="HTH tetR-type" evidence="6">
    <location>
        <begin position="4"/>
        <end position="64"/>
    </location>
</feature>
<dbReference type="EMBL" id="LSTO01000001">
    <property type="protein sequence ID" value="OWW21211.1"/>
    <property type="molecule type" value="Genomic_DNA"/>
</dbReference>
<dbReference type="PRINTS" id="PR00455">
    <property type="entry name" value="HTHTETR"/>
</dbReference>
<dbReference type="PROSITE" id="PS50977">
    <property type="entry name" value="HTH_TETR_2"/>
    <property type="match status" value="1"/>
</dbReference>
<evidence type="ECO:0000259" key="6">
    <source>
        <dbReference type="PROSITE" id="PS50977"/>
    </source>
</evidence>
<comment type="caution">
    <text evidence="7">The sequence shown here is derived from an EMBL/GenBank/DDBJ whole genome shotgun (WGS) entry which is preliminary data.</text>
</comment>
<keyword evidence="4" id="KW-0804">Transcription</keyword>
<dbReference type="RefSeq" id="WP_088708067.1">
    <property type="nucleotide sequence ID" value="NZ_LSTO01000001.1"/>
</dbReference>
<evidence type="ECO:0000256" key="5">
    <source>
        <dbReference type="PROSITE-ProRule" id="PRU00335"/>
    </source>
</evidence>
<dbReference type="GO" id="GO:0003677">
    <property type="term" value="F:DNA binding"/>
    <property type="evidence" value="ECO:0007669"/>
    <property type="project" value="UniProtKB-UniRule"/>
</dbReference>
<proteinExistence type="predicted"/>
<evidence type="ECO:0000256" key="1">
    <source>
        <dbReference type="ARBA" id="ARBA00022491"/>
    </source>
</evidence>
<keyword evidence="3 5" id="KW-0238">DNA-binding</keyword>
<keyword evidence="1" id="KW-0678">Repressor</keyword>
<gene>
    <name evidence="7" type="ORF">AYR66_18755</name>
</gene>
<organism evidence="7 8">
    <name type="scientific">Noviherbaspirillum denitrificans</name>
    <dbReference type="NCBI Taxonomy" id="1968433"/>
    <lineage>
        <taxon>Bacteria</taxon>
        <taxon>Pseudomonadati</taxon>
        <taxon>Pseudomonadota</taxon>
        <taxon>Betaproteobacteria</taxon>
        <taxon>Burkholderiales</taxon>
        <taxon>Oxalobacteraceae</taxon>
        <taxon>Noviherbaspirillum</taxon>
    </lineage>
</organism>
<dbReference type="InterPro" id="IPR001647">
    <property type="entry name" value="HTH_TetR"/>
</dbReference>
<reference evidence="7 8" key="1">
    <citation type="submission" date="2016-02" db="EMBL/GenBank/DDBJ databases">
        <authorList>
            <person name="Wen L."/>
            <person name="He K."/>
            <person name="Yang H."/>
        </authorList>
    </citation>
    <scope>NUCLEOTIDE SEQUENCE [LARGE SCALE GENOMIC DNA]</scope>
    <source>
        <strain evidence="7 8">TSA40</strain>
    </source>
</reference>
<evidence type="ECO:0000256" key="2">
    <source>
        <dbReference type="ARBA" id="ARBA00023015"/>
    </source>
</evidence>
<dbReference type="Pfam" id="PF21993">
    <property type="entry name" value="TetR_C_13_2"/>
    <property type="match status" value="1"/>
</dbReference>
<accession>A0A254TEZ7</accession>
<dbReference type="Gene3D" id="1.10.357.10">
    <property type="entry name" value="Tetracycline Repressor, domain 2"/>
    <property type="match status" value="1"/>
</dbReference>
<keyword evidence="2" id="KW-0805">Transcription regulation</keyword>
<dbReference type="InterPro" id="IPR009057">
    <property type="entry name" value="Homeodomain-like_sf"/>
</dbReference>
<dbReference type="PANTHER" id="PTHR47506">
    <property type="entry name" value="TRANSCRIPTIONAL REGULATORY PROTEIN"/>
    <property type="match status" value="1"/>
</dbReference>